<dbReference type="Proteomes" id="UP000292118">
    <property type="component" value="Chromosome"/>
</dbReference>
<dbReference type="KEGG" id="xya:ET471_12475"/>
<protein>
    <submittedName>
        <fullName evidence="1">Uncharacterized protein</fullName>
    </submittedName>
</protein>
<dbReference type="OrthoDB" id="3296425at2"/>
<accession>A0A4P6F5S5</accession>
<name>A0A4P6F5S5_9MICO</name>
<gene>
    <name evidence="1" type="ORF">ET471_12475</name>
</gene>
<dbReference type="RefSeq" id="WP_129188773.1">
    <property type="nucleotide sequence ID" value="NZ_CP035493.1"/>
</dbReference>
<evidence type="ECO:0000313" key="1">
    <source>
        <dbReference type="EMBL" id="QAY70735.1"/>
    </source>
</evidence>
<evidence type="ECO:0000313" key="2">
    <source>
        <dbReference type="Proteomes" id="UP000292118"/>
    </source>
</evidence>
<reference evidence="1 2" key="1">
    <citation type="submission" date="2019-01" db="EMBL/GenBank/DDBJ databases">
        <title>Genome sequencing of strain FW10M-9.</title>
        <authorList>
            <person name="Heo J."/>
            <person name="Kim S.-J."/>
            <person name="Kim J.-S."/>
            <person name="Hong S.-B."/>
            <person name="Kwon S.-W."/>
        </authorList>
    </citation>
    <scope>NUCLEOTIDE SEQUENCE [LARGE SCALE GENOMIC DNA]</scope>
    <source>
        <strain evidence="1 2">FW10M-9</strain>
    </source>
</reference>
<organism evidence="1 2">
    <name type="scientific">Xylanimonas protaetiae</name>
    <dbReference type="NCBI Taxonomy" id="2509457"/>
    <lineage>
        <taxon>Bacteria</taxon>
        <taxon>Bacillati</taxon>
        <taxon>Actinomycetota</taxon>
        <taxon>Actinomycetes</taxon>
        <taxon>Micrococcales</taxon>
        <taxon>Promicromonosporaceae</taxon>
        <taxon>Xylanimonas</taxon>
    </lineage>
</organism>
<dbReference type="EMBL" id="CP035493">
    <property type="protein sequence ID" value="QAY70735.1"/>
    <property type="molecule type" value="Genomic_DNA"/>
</dbReference>
<keyword evidence="2" id="KW-1185">Reference proteome</keyword>
<sequence>MLGASERRRLTDVDPVVMLGRIASATGALSVRILASTPASIALAYSSRGVQGVLAPGLEEHGPDTAHPRVSLTSGTARIDLGHVDELTRFAVVVRDARGTLVATTAFGSQVSVDLESAPTGQIVALTGHVVGGALVLRAELRHVPGSLRDAITAFGFNQVAWASGDQPLPPHHS</sequence>
<proteinExistence type="predicted"/>
<dbReference type="AlphaFoldDB" id="A0A4P6F5S5"/>